<protein>
    <submittedName>
        <fullName evidence="3">Uncharacterized protein</fullName>
    </submittedName>
</protein>
<evidence type="ECO:0000256" key="2">
    <source>
        <dbReference type="SAM" id="Phobius"/>
    </source>
</evidence>
<sequence length="290" mass="31497">MTTEITRKQAVLLSVLGVVLVVVLFVQLLIRPLMTKVSAAKEQLEVLNQQYSDLLLQSQSYDQNIASLKDWKEKNGEETKKLFPLSDAERIDRFLTFVMNEAGVTVDGLNIGQTMQYYIDGEGNLVTASPDEVAGTTDSSASGTDASDGSTGDGSGAAYTATGEYCCDFTYTMEGTYQNMKQMLDFVNRVSFLGVTAYSFNSVEKPAAQEQAAANGDAANADKFQDWYNFTMTITAYMYQSPLETDYADDVDSDETTEEAAEKAMQSATADIAAEEMTTTTIITTAADAA</sequence>
<keyword evidence="2" id="KW-1133">Transmembrane helix</keyword>
<dbReference type="AlphaFoldDB" id="U2LSQ5"/>
<feature type="compositionally biased region" description="Low complexity" evidence="1">
    <location>
        <begin position="134"/>
        <end position="154"/>
    </location>
</feature>
<dbReference type="Proteomes" id="UP000016662">
    <property type="component" value="Unassembled WGS sequence"/>
</dbReference>
<organism evidence="3 4">
    <name type="scientific">Ruminococcus callidus ATCC 27760</name>
    <dbReference type="NCBI Taxonomy" id="411473"/>
    <lineage>
        <taxon>Bacteria</taxon>
        <taxon>Bacillati</taxon>
        <taxon>Bacillota</taxon>
        <taxon>Clostridia</taxon>
        <taxon>Eubacteriales</taxon>
        <taxon>Oscillospiraceae</taxon>
        <taxon>Ruminococcus</taxon>
    </lineage>
</organism>
<proteinExistence type="predicted"/>
<dbReference type="PATRIC" id="fig|411473.3.peg.1997"/>
<dbReference type="RefSeq" id="WP_021680565.1">
    <property type="nucleotide sequence ID" value="NZ_KI260295.1"/>
</dbReference>
<feature type="region of interest" description="Disordered" evidence="1">
    <location>
        <begin position="129"/>
        <end position="154"/>
    </location>
</feature>
<reference evidence="3 4" key="1">
    <citation type="submission" date="2013-07" db="EMBL/GenBank/DDBJ databases">
        <authorList>
            <person name="Weinstock G."/>
            <person name="Sodergren E."/>
            <person name="Wylie T."/>
            <person name="Fulton L."/>
            <person name="Fulton R."/>
            <person name="Fronick C."/>
            <person name="O'Laughlin M."/>
            <person name="Godfrey J."/>
            <person name="Miner T."/>
            <person name="Herter B."/>
            <person name="Appelbaum E."/>
            <person name="Cordes M."/>
            <person name="Lek S."/>
            <person name="Wollam A."/>
            <person name="Pepin K.H."/>
            <person name="Palsikar V.B."/>
            <person name="Mitreva M."/>
            <person name="Wilson R.K."/>
        </authorList>
    </citation>
    <scope>NUCLEOTIDE SEQUENCE [LARGE SCALE GENOMIC DNA]</scope>
    <source>
        <strain evidence="3 4">ATCC 27760</strain>
    </source>
</reference>
<dbReference type="EMBL" id="AWVF01000293">
    <property type="protein sequence ID" value="ERJ92494.1"/>
    <property type="molecule type" value="Genomic_DNA"/>
</dbReference>
<dbReference type="STRING" id="411473.RUMCAL_02398"/>
<evidence type="ECO:0000313" key="4">
    <source>
        <dbReference type="Proteomes" id="UP000016662"/>
    </source>
</evidence>
<accession>U2LSQ5</accession>
<evidence type="ECO:0000256" key="1">
    <source>
        <dbReference type="SAM" id="MobiDB-lite"/>
    </source>
</evidence>
<feature type="transmembrane region" description="Helical" evidence="2">
    <location>
        <begin position="12"/>
        <end position="30"/>
    </location>
</feature>
<comment type="caution">
    <text evidence="3">The sequence shown here is derived from an EMBL/GenBank/DDBJ whole genome shotgun (WGS) entry which is preliminary data.</text>
</comment>
<keyword evidence="2" id="KW-0812">Transmembrane</keyword>
<keyword evidence="4" id="KW-1185">Reference proteome</keyword>
<dbReference type="HOGENOM" id="CLU_959374_0_0_9"/>
<keyword evidence="2" id="KW-0472">Membrane</keyword>
<name>U2LSQ5_9FIRM</name>
<gene>
    <name evidence="3" type="ORF">RUMCAL_02398</name>
</gene>
<evidence type="ECO:0000313" key="3">
    <source>
        <dbReference type="EMBL" id="ERJ92494.1"/>
    </source>
</evidence>